<dbReference type="AlphaFoldDB" id="A0A376MLD9"/>
<evidence type="ECO:0000313" key="3">
    <source>
        <dbReference type="Proteomes" id="UP000254817"/>
    </source>
</evidence>
<sequence length="151" mass="17352">MVRRITPPPPALLGIRLMMLVTLIFLSSTHQEESDALIRLRASHHQQWAALYRLVDTTPFSEEKTLPFSPLDFQLSGAQLVYWHPSAQGGELALKTLWEAVPSAFTRLAERNVSVSRFSLSVEGDDLCSRYNWRRRMRVKRWLLAGMHCAF</sequence>
<dbReference type="Pfam" id="PF25319">
    <property type="entry name" value="HofO"/>
    <property type="match status" value="1"/>
</dbReference>
<protein>
    <submittedName>
        <fullName evidence="2">Protein involved in utilization of DNA as a carbon source</fullName>
    </submittedName>
</protein>
<proteinExistence type="predicted"/>
<dbReference type="Proteomes" id="UP000254817">
    <property type="component" value="Unassembled WGS sequence"/>
</dbReference>
<dbReference type="EMBL" id="UGAW01000001">
    <property type="protein sequence ID" value="STG50735.1"/>
    <property type="molecule type" value="Genomic_DNA"/>
</dbReference>
<dbReference type="InterPro" id="IPR057522">
    <property type="entry name" value="HofO_C"/>
</dbReference>
<name>A0A376MLD9_ECOLX</name>
<accession>A0A376MLD9</accession>
<organism evidence="2 3">
    <name type="scientific">Escherichia coli</name>
    <dbReference type="NCBI Taxonomy" id="562"/>
    <lineage>
        <taxon>Bacteria</taxon>
        <taxon>Pseudomonadati</taxon>
        <taxon>Pseudomonadota</taxon>
        <taxon>Gammaproteobacteria</taxon>
        <taxon>Enterobacterales</taxon>
        <taxon>Enterobacteriaceae</taxon>
        <taxon>Escherichia</taxon>
    </lineage>
</organism>
<evidence type="ECO:0000259" key="1">
    <source>
        <dbReference type="Pfam" id="PF25319"/>
    </source>
</evidence>
<reference evidence="2 3" key="1">
    <citation type="submission" date="2018-06" db="EMBL/GenBank/DDBJ databases">
        <authorList>
            <consortium name="Pathogen Informatics"/>
            <person name="Doyle S."/>
        </authorList>
    </citation>
    <scope>NUCLEOTIDE SEQUENCE [LARGE SCALE GENOMIC DNA]</scope>
    <source>
        <strain evidence="2 3">NCTC11112</strain>
    </source>
</reference>
<evidence type="ECO:0000313" key="2">
    <source>
        <dbReference type="EMBL" id="STG50735.1"/>
    </source>
</evidence>
<gene>
    <name evidence="2" type="primary">hofO</name>
    <name evidence="2" type="ORF">NCTC11112_01160</name>
</gene>
<feature type="domain" description="DNA utilization protein HofO C-terminal" evidence="1">
    <location>
        <begin position="68"/>
        <end position="127"/>
    </location>
</feature>